<feature type="domain" description="M23ase beta-sheet core" evidence="4">
    <location>
        <begin position="357"/>
        <end position="453"/>
    </location>
</feature>
<keyword evidence="3" id="KW-0472">Membrane</keyword>
<evidence type="ECO:0000313" key="5">
    <source>
        <dbReference type="EMBL" id="GBR72316.1"/>
    </source>
</evidence>
<keyword evidence="6" id="KW-1185">Reference proteome</keyword>
<dbReference type="InterPro" id="IPR016047">
    <property type="entry name" value="M23ase_b-sheet_dom"/>
</dbReference>
<dbReference type="AlphaFoldDB" id="A0A388T6I6"/>
<keyword evidence="2" id="KW-0175">Coiled coil</keyword>
<dbReference type="Pfam" id="PF01551">
    <property type="entry name" value="Peptidase_M23"/>
    <property type="match status" value="1"/>
</dbReference>
<evidence type="ECO:0000313" key="6">
    <source>
        <dbReference type="Proteomes" id="UP000276170"/>
    </source>
</evidence>
<feature type="coiled-coil region" evidence="2">
    <location>
        <begin position="285"/>
        <end position="312"/>
    </location>
</feature>
<proteinExistence type="predicted"/>
<dbReference type="PANTHER" id="PTHR21666:SF289">
    <property type="entry name" value="L-ALA--D-GLU ENDOPEPTIDASE"/>
    <property type="match status" value="1"/>
</dbReference>
<dbReference type="GO" id="GO:0004222">
    <property type="term" value="F:metalloendopeptidase activity"/>
    <property type="evidence" value="ECO:0007669"/>
    <property type="project" value="TreeGrafter"/>
</dbReference>
<dbReference type="EMBL" id="BGZM01000004">
    <property type="protein sequence ID" value="GBR72316.1"/>
    <property type="molecule type" value="Genomic_DNA"/>
</dbReference>
<accession>A0A388T6I6</accession>
<evidence type="ECO:0000256" key="3">
    <source>
        <dbReference type="SAM" id="Phobius"/>
    </source>
</evidence>
<dbReference type="InterPro" id="IPR050570">
    <property type="entry name" value="Cell_wall_metabolism_enzyme"/>
</dbReference>
<evidence type="ECO:0000259" key="4">
    <source>
        <dbReference type="Pfam" id="PF01551"/>
    </source>
</evidence>
<reference evidence="5 6" key="1">
    <citation type="journal article" date="2019" name="ISME J.">
        <title>Genome analyses of uncultured TG2/ZB3 bacteria in 'Margulisbacteria' specifically attached to ectosymbiotic spirochetes of protists in the termite gut.</title>
        <authorList>
            <person name="Utami Y.D."/>
            <person name="Kuwahara H."/>
            <person name="Igai K."/>
            <person name="Murakami T."/>
            <person name="Sugaya K."/>
            <person name="Morikawa T."/>
            <person name="Nagura Y."/>
            <person name="Yuki M."/>
            <person name="Deevong P."/>
            <person name="Inoue T."/>
            <person name="Kihara K."/>
            <person name="Lo N."/>
            <person name="Yamada A."/>
            <person name="Ohkuma M."/>
            <person name="Hongoh Y."/>
        </authorList>
    </citation>
    <scope>NUCLEOTIDE SEQUENCE [LARGE SCALE GENOMIC DNA]</scope>
    <source>
        <strain evidence="5">HsPyr-01</strain>
    </source>
</reference>
<protein>
    <submittedName>
        <fullName evidence="5">Metalloendopeptidase</fullName>
    </submittedName>
</protein>
<feature type="transmembrane region" description="Helical" evidence="3">
    <location>
        <begin position="33"/>
        <end position="55"/>
    </location>
</feature>
<comment type="caution">
    <text evidence="5">The sequence shown here is derived from an EMBL/GenBank/DDBJ whole genome shotgun (WGS) entry which is preliminary data.</text>
</comment>
<gene>
    <name evidence="5" type="ORF">HP1_048</name>
</gene>
<dbReference type="PANTHER" id="PTHR21666">
    <property type="entry name" value="PEPTIDASE-RELATED"/>
    <property type="match status" value="1"/>
</dbReference>
<keyword evidence="1" id="KW-0732">Signal</keyword>
<dbReference type="CDD" id="cd12797">
    <property type="entry name" value="M23_peptidase"/>
    <property type="match status" value="1"/>
</dbReference>
<keyword evidence="3" id="KW-1133">Transmembrane helix</keyword>
<evidence type="ECO:0000256" key="1">
    <source>
        <dbReference type="ARBA" id="ARBA00022729"/>
    </source>
</evidence>
<sequence>MVMKQAKRNLIHSNYITFAFCPSDRFAPVYLRLSYFALAVFCGLAVLFSIFTFYMSRNGQNLLLATADYKSIIAQNQLLHTKIRIATDKQAQFKAHIHSLKTQEEEIKELLNHSFAEIQPTTVEQNYPQITTHRIVARNGEFGRVLINNKVIVEYFDDKLKPEAYQRAMVTSEKLKELLASGASIQKFQLRKVGNSVYAYINNQPIFVVLNSDLAHLKEPMTAEKLADLWLKDIKNSLALADQKNTNSWTGKFAMFSKERRQNSKIYKTLYPTIDYPAYAVVLDSTEINNQVKQVEHQLKLSQQEISTYRKSFQELKDSVQTYRYRFDFTPSMFPVHNSYIVSQFGWRQHPILNVHRMHYGVDLPSWHGAPIHSTASGTVKRVGWNAYGYGNYIEIDHGNGFSTLYGHNSENLVEEGDVVEKGQLIAKVGSTGLAAGDHCHYEVHYFDRPVNPVRFLNLNVFTANQNL</sequence>
<keyword evidence="3" id="KW-0812">Transmembrane</keyword>
<dbReference type="Proteomes" id="UP000276170">
    <property type="component" value="Unassembled WGS sequence"/>
</dbReference>
<name>A0A388T6I6_9BACT</name>
<dbReference type="FunFam" id="2.70.70.10:FF:000006">
    <property type="entry name" value="M23 family peptidase"/>
    <property type="match status" value="1"/>
</dbReference>
<dbReference type="InterPro" id="IPR011055">
    <property type="entry name" value="Dup_hybrid_motif"/>
</dbReference>
<evidence type="ECO:0000256" key="2">
    <source>
        <dbReference type="SAM" id="Coils"/>
    </source>
</evidence>
<dbReference type="Gene3D" id="2.70.70.10">
    <property type="entry name" value="Glucose Permease (Domain IIA)"/>
    <property type="match status" value="1"/>
</dbReference>
<dbReference type="SUPFAM" id="SSF51261">
    <property type="entry name" value="Duplicated hybrid motif"/>
    <property type="match status" value="1"/>
</dbReference>
<organism evidence="5 6">
    <name type="scientific">Candidatus Termititenax spirochaetophilus</name>
    <dbReference type="NCBI Taxonomy" id="2218522"/>
    <lineage>
        <taxon>Bacteria</taxon>
        <taxon>Bacillati</taxon>
        <taxon>Candidatus Margulisiibacteriota</taxon>
        <taxon>Candidatus Termititenacia</taxon>
        <taxon>Candidatus Termititenacales</taxon>
        <taxon>Candidatus Termititenacaceae</taxon>
        <taxon>Candidatus Termititenax</taxon>
    </lineage>
</organism>